<reference evidence="2 3" key="1">
    <citation type="submission" date="2021-02" db="EMBL/GenBank/DDBJ databases">
        <title>Draft genome and description of Leucobacter sp nov strain Marseille-Q4368.</title>
        <authorList>
            <person name="Boxberger M."/>
            <person name="La Scola B."/>
        </authorList>
    </citation>
    <scope>NUCLEOTIDE SEQUENCE [LARGE SCALE GENOMIC DNA]</scope>
    <source>
        <strain evidence="2 3">Marseille-Q4368</strain>
    </source>
</reference>
<keyword evidence="1" id="KW-1133">Transmembrane helix</keyword>
<accession>A0ABS5M569</accession>
<protein>
    <submittedName>
        <fullName evidence="2">Uncharacterized protein</fullName>
    </submittedName>
</protein>
<evidence type="ECO:0000313" key="2">
    <source>
        <dbReference type="EMBL" id="MBS3182352.1"/>
    </source>
</evidence>
<evidence type="ECO:0000313" key="3">
    <source>
        <dbReference type="Proteomes" id="UP000811492"/>
    </source>
</evidence>
<organism evidence="2 3">
    <name type="scientific">Leucobacter manosquensis</name>
    <dbReference type="NCBI Taxonomy" id="2810611"/>
    <lineage>
        <taxon>Bacteria</taxon>
        <taxon>Bacillati</taxon>
        <taxon>Actinomycetota</taxon>
        <taxon>Actinomycetes</taxon>
        <taxon>Micrococcales</taxon>
        <taxon>Microbacteriaceae</taxon>
        <taxon>Leucobacter</taxon>
    </lineage>
</organism>
<keyword evidence="1" id="KW-0472">Membrane</keyword>
<gene>
    <name evidence="2" type="ORF">JSQ98_09135</name>
</gene>
<evidence type="ECO:0000256" key="1">
    <source>
        <dbReference type="SAM" id="Phobius"/>
    </source>
</evidence>
<keyword evidence="1" id="KW-0812">Transmembrane</keyword>
<dbReference type="Proteomes" id="UP000811492">
    <property type="component" value="Unassembled WGS sequence"/>
</dbReference>
<proteinExistence type="predicted"/>
<feature type="transmembrane region" description="Helical" evidence="1">
    <location>
        <begin position="1071"/>
        <end position="1092"/>
    </location>
</feature>
<dbReference type="EMBL" id="JAFEVO010000001">
    <property type="protein sequence ID" value="MBS3182352.1"/>
    <property type="molecule type" value="Genomic_DNA"/>
</dbReference>
<comment type="caution">
    <text evidence="2">The sequence shown here is derived from an EMBL/GenBank/DDBJ whole genome shotgun (WGS) entry which is preliminary data.</text>
</comment>
<sequence>MSLTEEGAFTRRERRKRRVFTRRAGVLMLSGLLAASGVGVGTVLVPAQMAQAATPGAGFYDGAGSGIGALVHSDGTIVYCLEMGHIVPEGTDAPLVPVSGVEGYSFQGWVNGFLGINGASGTAGDLTPADTAALTYILGNFGTTSDSVQAAAVQLAVWDLRTAQGDAGYASTIAQVKQSLADKGYQNAVDFAAAMIAEGRAYAANPAGGSGPAIQPNAPVITPTGAYAGYVSVEAGTTTMSIENGKFTAQAGVDVSADGKTATITDGAAHQIQWEGVPPQGYEFGRYYRVSFTGGFSYTVTTAGELVVSDLGGLNQKIGIGRPSTSESRTGEFEAQYVDPDTIWAPTLTSDTVTKQVKKGQKYSDTLTFAADPNVGSGIWRKAWNESAQKWMFAPIKAKGTAYGPFLQDPAENPSGKPPKNAPIAATAEITTSTADGPNVTYEVQSKEVSKETGYITWVWEIDFEDQLDSVVKPKPNGVRQAASLPEKYHFTDGYGVKTETQWTPTELEFKSDLSASEITVGNDYTDDLEVKLAGGGGWLQTDGKRTPATVRGTVYASDSKPKQQQNAPKGAEVLQTTTMTIDTPGQKKTSDILSLPIDTKANYITVQWCVIDEDQPAASKGKFEETCDDYGVPAETAKVIRPEVTTQAQETGAVKGDINDVAKIEGGLPSTQKYDLAVDFTAYLKPEAGQPKYDENWNPVLDDAGNQVLWTEAEVADPAAVCAAQPVAHTEDVAVTKLGEVKSPSVKAETAGTVYWVEELTATPKEGGDEIVMHRGECGLPNETTEVENPKVTTKAIEKGAVRGNIHDVADVEGPLSERPEVSYEVDFTLYLKPEAGQPKHDENWKPIVDKDGNAVLWTEDEVKNPDAVCIAQPVAQTKPVKVDGPGKVKSPDVVTNSEGTTYWVEDLKVIDGEEPPTSLHRGECGLPNETTVVEEPTVRTESAGTVNVGDEMFDTAIVEGPLSDRPEVEYKVTFKAYERTEGEQMVCSTERELSDFEDATGVKVTEPGSYESKKVVTREEHVGLGGYVETLVRIEDGKETVVHVGKCGEKSENFEITPKPALALTGGSGMLGAGVAAAFLLAAGAALALLQLRRRKMASVEAGDVTLNS</sequence>
<name>A0ABS5M569_9MICO</name>
<keyword evidence="3" id="KW-1185">Reference proteome</keyword>
<dbReference type="RefSeq" id="WP_211649335.1">
    <property type="nucleotide sequence ID" value="NZ_JAFEVO010000001.1"/>
</dbReference>